<reference evidence="3 4" key="1">
    <citation type="submission" date="2019-12" db="EMBL/GenBank/DDBJ databases">
        <title>Genomic-based taxomic classification of the family Erythrobacteraceae.</title>
        <authorList>
            <person name="Xu L."/>
        </authorList>
    </citation>
    <scope>NUCLEOTIDE SEQUENCE [LARGE SCALE GENOMIC DNA]</scope>
    <source>
        <strain evidence="3 4">JCM 16677</strain>
    </source>
</reference>
<evidence type="ECO:0000313" key="3">
    <source>
        <dbReference type="EMBL" id="MXP33330.1"/>
    </source>
</evidence>
<feature type="region of interest" description="Disordered" evidence="1">
    <location>
        <begin position="1"/>
        <end position="57"/>
    </location>
</feature>
<dbReference type="EMBL" id="WTYE01000001">
    <property type="protein sequence ID" value="MXP33330.1"/>
    <property type="molecule type" value="Genomic_DNA"/>
</dbReference>
<dbReference type="AlphaFoldDB" id="A0A845ASP3"/>
<proteinExistence type="predicted"/>
<feature type="compositionally biased region" description="Polar residues" evidence="1">
    <location>
        <begin position="34"/>
        <end position="47"/>
    </location>
</feature>
<sequence>MSVVKPGDGAAASIRPFRFLGGDGDVATAERSADATSGSKNTGSAGTQDRPEDERLVLARRISELEAALRAAQDDAAKERDAAREKGHQEGHKKGLAEAETKDAERLELLRKAIEAAQADTLKSLDQQRSLAIDIARATMGQILGDASNHLALVNETAAYWKDKLAGAAVLKLRVSSADFADAYAIEELQAGIGNLDIQIDDELKTGACIFDLQLGEVDASIPLQATRADAVLAEHGVEAGAA</sequence>
<protein>
    <recommendedName>
        <fullName evidence="5">Flagellar assembly protein FliH/Type III secretion system HrpE domain-containing protein</fullName>
    </recommendedName>
</protein>
<dbReference type="RefSeq" id="WP_160778102.1">
    <property type="nucleotide sequence ID" value="NZ_BAAAZF010000001.1"/>
</dbReference>
<dbReference type="OrthoDB" id="2375163at2"/>
<evidence type="ECO:0000313" key="4">
    <source>
        <dbReference type="Proteomes" id="UP000446786"/>
    </source>
</evidence>
<evidence type="ECO:0000313" key="2">
    <source>
        <dbReference type="EMBL" id="MXP30570.1"/>
    </source>
</evidence>
<feature type="compositionally biased region" description="Basic and acidic residues" evidence="1">
    <location>
        <begin position="72"/>
        <end position="99"/>
    </location>
</feature>
<organism evidence="3 4">
    <name type="scientific">Parerythrobacter jejuensis</name>
    <dbReference type="NCBI Taxonomy" id="795812"/>
    <lineage>
        <taxon>Bacteria</taxon>
        <taxon>Pseudomonadati</taxon>
        <taxon>Pseudomonadota</taxon>
        <taxon>Alphaproteobacteria</taxon>
        <taxon>Sphingomonadales</taxon>
        <taxon>Erythrobacteraceae</taxon>
        <taxon>Parerythrobacter</taxon>
    </lineage>
</organism>
<dbReference type="Proteomes" id="UP000446786">
    <property type="component" value="Unassembled WGS sequence"/>
</dbReference>
<keyword evidence="4" id="KW-1185">Reference proteome</keyword>
<dbReference type="EMBL" id="WTYE01000001">
    <property type="protein sequence ID" value="MXP30570.1"/>
    <property type="molecule type" value="Genomic_DNA"/>
</dbReference>
<evidence type="ECO:0000256" key="1">
    <source>
        <dbReference type="SAM" id="MobiDB-lite"/>
    </source>
</evidence>
<gene>
    <name evidence="2" type="ORF">GRI94_01900</name>
    <name evidence="3" type="ORF">GRI94_15990</name>
</gene>
<comment type="caution">
    <text evidence="3">The sequence shown here is derived from an EMBL/GenBank/DDBJ whole genome shotgun (WGS) entry which is preliminary data.</text>
</comment>
<name>A0A845ASP3_9SPHN</name>
<feature type="region of interest" description="Disordered" evidence="1">
    <location>
        <begin position="70"/>
        <end position="99"/>
    </location>
</feature>
<evidence type="ECO:0008006" key="5">
    <source>
        <dbReference type="Google" id="ProtNLM"/>
    </source>
</evidence>
<accession>A0A845ASP3</accession>